<protein>
    <submittedName>
        <fullName evidence="2">Uncharacterized protein</fullName>
    </submittedName>
</protein>
<dbReference type="Proteomes" id="UP000254496">
    <property type="component" value="Unassembled WGS sequence"/>
</dbReference>
<dbReference type="EMBL" id="UGHF01000001">
    <property type="protein sequence ID" value="STO60558.1"/>
    <property type="molecule type" value="Genomic_DNA"/>
</dbReference>
<keyword evidence="1" id="KW-0732">Signal</keyword>
<accession>A0A1V4AYW9</accession>
<name>A0A1V4AYW9_9PAST</name>
<evidence type="ECO:0000313" key="5">
    <source>
        <dbReference type="Proteomes" id="UP000254496"/>
    </source>
</evidence>
<gene>
    <name evidence="2" type="ORF">NCTC1659_01853</name>
    <name evidence="3" type="ORF">NCTC8540_01036</name>
</gene>
<keyword evidence="4" id="KW-1185">Reference proteome</keyword>
<feature type="chain" id="PRO_5044566730" evidence="1">
    <location>
        <begin position="19"/>
        <end position="151"/>
    </location>
</feature>
<dbReference type="STRING" id="733.B0186_09980"/>
<dbReference type="AlphaFoldDB" id="A0A1V4AYW9"/>
<dbReference type="EMBL" id="UGHJ01000001">
    <property type="protein sequence ID" value="STO68541.1"/>
    <property type="molecule type" value="Genomic_DNA"/>
</dbReference>
<evidence type="ECO:0000313" key="4">
    <source>
        <dbReference type="Proteomes" id="UP000254329"/>
    </source>
</evidence>
<evidence type="ECO:0000256" key="1">
    <source>
        <dbReference type="SAM" id="SignalP"/>
    </source>
</evidence>
<dbReference type="Proteomes" id="UP000254329">
    <property type="component" value="Unassembled WGS sequence"/>
</dbReference>
<evidence type="ECO:0000313" key="3">
    <source>
        <dbReference type="EMBL" id="STO68541.1"/>
    </source>
</evidence>
<organism evidence="2 4">
    <name type="scientific">Canicola haemoglobinophilus</name>
    <dbReference type="NCBI Taxonomy" id="733"/>
    <lineage>
        <taxon>Bacteria</taxon>
        <taxon>Pseudomonadati</taxon>
        <taxon>Pseudomonadota</taxon>
        <taxon>Gammaproteobacteria</taxon>
        <taxon>Pasteurellales</taxon>
        <taxon>Pasteurellaceae</taxon>
        <taxon>Canicola</taxon>
    </lineage>
</organism>
<feature type="signal peptide" evidence="1">
    <location>
        <begin position="1"/>
        <end position="18"/>
    </location>
</feature>
<evidence type="ECO:0000313" key="2">
    <source>
        <dbReference type="EMBL" id="STO60558.1"/>
    </source>
</evidence>
<sequence>MKAYKLIFCFLISNFLYANEIDDIKNDYYIDNESYIQFLDLGKSICLDNVLKKQIGDEFKSDYFSEKHYQTLFSLNSKLKRYYKWRDLKIILDDFYKKNIDNHIKKYKTKDEYFKLSYSSPLFICNTLFSESAELKNLYNEFIDKYNLLNK</sequence>
<dbReference type="RefSeq" id="WP_078219218.1">
    <property type="nucleotide sequence ID" value="NZ_MUXZ01000041.1"/>
</dbReference>
<reference evidence="4 5" key="1">
    <citation type="submission" date="2018-06" db="EMBL/GenBank/DDBJ databases">
        <authorList>
            <consortium name="Pathogen Informatics"/>
            <person name="Doyle S."/>
        </authorList>
    </citation>
    <scope>NUCLEOTIDE SEQUENCE [LARGE SCALE GENOMIC DNA]</scope>
    <source>
        <strain evidence="2 4">NCTC1659</strain>
        <strain evidence="3 5">NCTC8540</strain>
    </source>
</reference>
<proteinExistence type="predicted"/>